<feature type="region of interest" description="Disordered" evidence="1">
    <location>
        <begin position="119"/>
        <end position="146"/>
    </location>
</feature>
<accession>A0A645CJJ4</accession>
<feature type="region of interest" description="Disordered" evidence="1">
    <location>
        <begin position="44"/>
        <end position="66"/>
    </location>
</feature>
<reference evidence="2" key="1">
    <citation type="submission" date="2019-08" db="EMBL/GenBank/DDBJ databases">
        <authorList>
            <person name="Kucharzyk K."/>
            <person name="Murdoch R.W."/>
            <person name="Higgins S."/>
            <person name="Loffler F."/>
        </authorList>
    </citation>
    <scope>NUCLEOTIDE SEQUENCE</scope>
</reference>
<evidence type="ECO:0000256" key="1">
    <source>
        <dbReference type="SAM" id="MobiDB-lite"/>
    </source>
</evidence>
<name>A0A645CJJ4_9ZZZZ</name>
<dbReference type="EMBL" id="VSSQ01027735">
    <property type="protein sequence ID" value="MPM77130.1"/>
    <property type="molecule type" value="Genomic_DNA"/>
</dbReference>
<proteinExistence type="predicted"/>
<organism evidence="2">
    <name type="scientific">bioreactor metagenome</name>
    <dbReference type="NCBI Taxonomy" id="1076179"/>
    <lineage>
        <taxon>unclassified sequences</taxon>
        <taxon>metagenomes</taxon>
        <taxon>ecological metagenomes</taxon>
    </lineage>
</organism>
<evidence type="ECO:0000313" key="2">
    <source>
        <dbReference type="EMBL" id="MPM77130.1"/>
    </source>
</evidence>
<feature type="compositionally biased region" description="Polar residues" evidence="1">
    <location>
        <begin position="44"/>
        <end position="59"/>
    </location>
</feature>
<sequence>MHRPVRQKRRFSDRPLSLQGNWKTGNLASALHLPWLPLRPGQQFAVQTSHSRNTGASDSQRLRPGGDIPVRFAAAQPTSGVDPPQLLLQLHRHSHRLPAPRKKRLDRRRAAGAGHRILEFRRGPGNGPFRPDSRRHPAAQRTAAGHRALRRMGIQLGQRPDMGHLSL</sequence>
<protein>
    <submittedName>
        <fullName evidence="2">Uncharacterized protein</fullName>
    </submittedName>
</protein>
<gene>
    <name evidence="2" type="ORF">SDC9_124130</name>
</gene>
<comment type="caution">
    <text evidence="2">The sequence shown here is derived from an EMBL/GenBank/DDBJ whole genome shotgun (WGS) entry which is preliminary data.</text>
</comment>
<dbReference type="AlphaFoldDB" id="A0A645CJJ4"/>